<dbReference type="InterPro" id="IPR016039">
    <property type="entry name" value="Thiolase-like"/>
</dbReference>
<reference evidence="1 2" key="1">
    <citation type="submission" date="2018-08" db="EMBL/GenBank/DDBJ databases">
        <title>Streptomyces NEAU-D10 sp. nov., a novel Actinomycete isolated from soil.</title>
        <authorList>
            <person name="Jin L."/>
        </authorList>
    </citation>
    <scope>NUCLEOTIDE SEQUENCE [LARGE SCALE GENOMIC DNA]</scope>
    <source>
        <strain evidence="1 2">NEAU-D10</strain>
    </source>
</reference>
<gene>
    <name evidence="1" type="ORF">DY245_01775</name>
</gene>
<organism evidence="1 2">
    <name type="scientific">Streptomyces inhibens</name>
    <dbReference type="NCBI Taxonomy" id="2293571"/>
    <lineage>
        <taxon>Bacteria</taxon>
        <taxon>Bacillati</taxon>
        <taxon>Actinomycetota</taxon>
        <taxon>Actinomycetes</taxon>
        <taxon>Kitasatosporales</taxon>
        <taxon>Streptomycetaceae</taxon>
        <taxon>Streptomyces</taxon>
    </lineage>
</organism>
<dbReference type="Proteomes" id="UP000262477">
    <property type="component" value="Unassembled WGS sequence"/>
</dbReference>
<dbReference type="EMBL" id="QUAC01000014">
    <property type="protein sequence ID" value="REK91805.1"/>
    <property type="molecule type" value="Genomic_DNA"/>
</dbReference>
<dbReference type="GO" id="GO:0016747">
    <property type="term" value="F:acyltransferase activity, transferring groups other than amino-acyl groups"/>
    <property type="evidence" value="ECO:0007669"/>
    <property type="project" value="UniProtKB-ARBA"/>
</dbReference>
<evidence type="ECO:0000313" key="2">
    <source>
        <dbReference type="Proteomes" id="UP000262477"/>
    </source>
</evidence>
<keyword evidence="2" id="KW-1185">Reference proteome</keyword>
<dbReference type="SUPFAM" id="SSF53901">
    <property type="entry name" value="Thiolase-like"/>
    <property type="match status" value="1"/>
</dbReference>
<proteinExistence type="predicted"/>
<dbReference type="PANTHER" id="PTHR34069:SF2">
    <property type="entry name" value="BETA-KETOACYL-[ACYL-CARRIER-PROTEIN] SYNTHASE III"/>
    <property type="match status" value="1"/>
</dbReference>
<dbReference type="OrthoDB" id="6195581at2"/>
<sequence length="309" mass="31847">MGMIIMAASTAVPQSDADASSVALAAKAAQDCLATAGLLPEAVGVLINTGVYRESNTFEPAMAALVQKEVGINLDYLAHPVPGGGFSFDLMNGACGVLNAVQVARALLETNSTKRVLVTAADVHPGGRAGRDDAYPYADLGAAWLLAKGTEPDTGFGQVLLRGSDNCGATTAGYLDISAAGPRGRHQITVQRDADWAEHLLDLTAATVTEYARTQDVDLNRTLVVCSRPTPDFAARLAQRLALDPEAVVAPDLPGGQSPHSGEPHTAAPVLGYLQAVEGGLAEAYGQMLFVAAGAGPSTACVSYHPQGR</sequence>
<dbReference type="AlphaFoldDB" id="A0A371QAU2"/>
<accession>A0A371QAU2</accession>
<dbReference type="Gene3D" id="3.40.47.10">
    <property type="match status" value="1"/>
</dbReference>
<name>A0A371QAU2_STRIH</name>
<protein>
    <submittedName>
        <fullName evidence="1">Uncharacterized protein</fullName>
    </submittedName>
</protein>
<dbReference type="GO" id="GO:0044550">
    <property type="term" value="P:secondary metabolite biosynthetic process"/>
    <property type="evidence" value="ECO:0007669"/>
    <property type="project" value="TreeGrafter"/>
</dbReference>
<dbReference type="PANTHER" id="PTHR34069">
    <property type="entry name" value="3-OXOACYL-[ACYL-CARRIER-PROTEIN] SYNTHASE 3"/>
    <property type="match status" value="1"/>
</dbReference>
<comment type="caution">
    <text evidence="1">The sequence shown here is derived from an EMBL/GenBank/DDBJ whole genome shotgun (WGS) entry which is preliminary data.</text>
</comment>
<evidence type="ECO:0000313" key="1">
    <source>
        <dbReference type="EMBL" id="REK91805.1"/>
    </source>
</evidence>